<dbReference type="EMBL" id="JACMSC010000021">
    <property type="protein sequence ID" value="KAG6471241.1"/>
    <property type="molecule type" value="Genomic_DNA"/>
</dbReference>
<protein>
    <recommendedName>
        <fullName evidence="4">Membrane-associated kinase regulator 2</fullName>
    </recommendedName>
</protein>
<dbReference type="GO" id="GO:0005886">
    <property type="term" value="C:plasma membrane"/>
    <property type="evidence" value="ECO:0007669"/>
    <property type="project" value="InterPro"/>
</dbReference>
<sequence length="448" mass="49258">MKLLRLLTQAKQGGGPLFLSSRRAAIVTTTISTTVDFGGGGDCEDDGPFFDLEFMTLPLQDGARHALEKQQQKYSDAESDEEADEFELAMSPEGARCGLEGCGGGSLRRMDGVAVFSDDLFLKGRLFPLQPPLLGDFAASEPGSSTPQVPAFVNPAAKFRAFKLGFRRKSNSSFPPADPADKPFVNFKTEAAAAAAAAHFTRDISSRSSCSSSSGASRFPKDVLHRYISKIKPLYVLLSKRYSKKLRFSGPLVSSDAGKVRPAGELGEDGFGDHPKDQPSAASGPKRSLKAQDANIPAGLRVVCRRLRKSRSASAAVSFRSPSLASGRRDDSLLEQQDGIQSAIAHCKRSFNKGTIFPLPRSNPHLTRRVNSPCRFRVAAYSIKKRSRRRQISRIQQELRRRRIIIVRSEFLLERRTISIHHKKKKKIKIPSFLCLAQCLLPSSYISM</sequence>
<dbReference type="InterPro" id="IPR039619">
    <property type="entry name" value="MAKR2/5"/>
</dbReference>
<evidence type="ECO:0000256" key="1">
    <source>
        <dbReference type="SAM" id="MobiDB-lite"/>
    </source>
</evidence>
<organism evidence="2 3">
    <name type="scientific">Zingiber officinale</name>
    <name type="common">Ginger</name>
    <name type="synonym">Amomum zingiber</name>
    <dbReference type="NCBI Taxonomy" id="94328"/>
    <lineage>
        <taxon>Eukaryota</taxon>
        <taxon>Viridiplantae</taxon>
        <taxon>Streptophyta</taxon>
        <taxon>Embryophyta</taxon>
        <taxon>Tracheophyta</taxon>
        <taxon>Spermatophyta</taxon>
        <taxon>Magnoliopsida</taxon>
        <taxon>Liliopsida</taxon>
        <taxon>Zingiberales</taxon>
        <taxon>Zingiberaceae</taxon>
        <taxon>Zingiber</taxon>
    </lineage>
</organism>
<dbReference type="PANTHER" id="PTHR33929:SF7">
    <property type="entry name" value="OS05G0584400 PROTEIN"/>
    <property type="match status" value="1"/>
</dbReference>
<gene>
    <name evidence="2" type="ORF">ZIOFF_072350</name>
</gene>
<reference evidence="2 3" key="1">
    <citation type="submission" date="2020-08" db="EMBL/GenBank/DDBJ databases">
        <title>Plant Genome Project.</title>
        <authorList>
            <person name="Zhang R.-G."/>
        </authorList>
    </citation>
    <scope>NUCLEOTIDE SEQUENCE [LARGE SCALE GENOMIC DNA]</scope>
    <source>
        <tissue evidence="2">Rhizome</tissue>
    </source>
</reference>
<dbReference type="AlphaFoldDB" id="A0A8J5ETX2"/>
<comment type="caution">
    <text evidence="2">The sequence shown here is derived from an EMBL/GenBank/DDBJ whole genome shotgun (WGS) entry which is preliminary data.</text>
</comment>
<evidence type="ECO:0000313" key="2">
    <source>
        <dbReference type="EMBL" id="KAG6471241.1"/>
    </source>
</evidence>
<accession>A0A8J5ETX2</accession>
<dbReference type="PANTHER" id="PTHR33929">
    <property type="entry name" value="MEMBRANE-ASSOCIATED KINASE REGULATOR 2-RELATED"/>
    <property type="match status" value="1"/>
</dbReference>
<dbReference type="Proteomes" id="UP000734854">
    <property type="component" value="Unassembled WGS sequence"/>
</dbReference>
<keyword evidence="3" id="KW-1185">Reference proteome</keyword>
<evidence type="ECO:0008006" key="4">
    <source>
        <dbReference type="Google" id="ProtNLM"/>
    </source>
</evidence>
<evidence type="ECO:0000313" key="3">
    <source>
        <dbReference type="Proteomes" id="UP000734854"/>
    </source>
</evidence>
<name>A0A8J5ETX2_ZINOF</name>
<proteinExistence type="predicted"/>
<feature type="region of interest" description="Disordered" evidence="1">
    <location>
        <begin position="253"/>
        <end position="291"/>
    </location>
</feature>